<dbReference type="SMART" id="SM00408">
    <property type="entry name" value="IGc2"/>
    <property type="match status" value="2"/>
</dbReference>
<dbReference type="PaxDb" id="7165-AGAP012441-PA"/>
<reference evidence="2" key="5">
    <citation type="submission" date="2011-05" db="EMBL/GenBank/DDBJ databases">
        <authorList>
            <consortium name="VectorBase"/>
        </authorList>
    </citation>
    <scope>NUCLEOTIDE SEQUENCE</scope>
    <source>
        <strain evidence="2">PEST</strain>
    </source>
</reference>
<dbReference type="OMA" id="MVSWIKR"/>
<dbReference type="Pfam" id="PF07686">
    <property type="entry name" value="V-set"/>
    <property type="match status" value="1"/>
</dbReference>
<gene>
    <name evidence="2" type="ORF">AgaP_AGAP012441</name>
</gene>
<dbReference type="VEuPathDB" id="VectorBase:AGAMI1_009442"/>
<dbReference type="InterPro" id="IPR003598">
    <property type="entry name" value="Ig_sub2"/>
</dbReference>
<feature type="domain" description="Ig-like" evidence="1">
    <location>
        <begin position="2"/>
        <end position="90"/>
    </location>
</feature>
<reference evidence="2" key="2">
    <citation type="submission" date="2002-03" db="EMBL/GenBank/DDBJ databases">
        <authorList>
            <consortium name="The Anopheles Genome Sequencing Consortium"/>
        </authorList>
    </citation>
    <scope>NUCLEOTIDE SEQUENCE</scope>
    <source>
        <strain evidence="2">PEST</strain>
    </source>
</reference>
<dbReference type="InterPro" id="IPR007110">
    <property type="entry name" value="Ig-like_dom"/>
</dbReference>
<dbReference type="STRING" id="7165.Q7QAY6"/>
<dbReference type="InterPro" id="IPR037448">
    <property type="entry name" value="Zig-8"/>
</dbReference>
<dbReference type="PANTHER" id="PTHR23279:SF37">
    <property type="entry name" value="DEFECTIVE PROBOSCIS EXTENSION RESPONSE 13, ISOFORM B"/>
    <property type="match status" value="1"/>
</dbReference>
<reference evidence="3" key="6">
    <citation type="submission" date="2020-05" db="UniProtKB">
        <authorList>
            <consortium name="EnsemblMetazoa"/>
        </authorList>
    </citation>
    <scope>IDENTIFICATION</scope>
    <source>
        <strain evidence="3">PEST</strain>
    </source>
</reference>
<dbReference type="Proteomes" id="UP000007062">
    <property type="component" value="Unassembled WGS sequence"/>
</dbReference>
<dbReference type="AlphaFoldDB" id="Q7QAY6"/>
<dbReference type="VEuPathDB" id="VectorBase:AGAP012441"/>
<dbReference type="SMART" id="SM00406">
    <property type="entry name" value="IGv"/>
    <property type="match status" value="1"/>
</dbReference>
<organism evidence="2">
    <name type="scientific">Anopheles gambiae</name>
    <name type="common">African malaria mosquito</name>
    <dbReference type="NCBI Taxonomy" id="7165"/>
    <lineage>
        <taxon>Eukaryota</taxon>
        <taxon>Metazoa</taxon>
        <taxon>Ecdysozoa</taxon>
        <taxon>Arthropoda</taxon>
        <taxon>Hexapoda</taxon>
        <taxon>Insecta</taxon>
        <taxon>Pterygota</taxon>
        <taxon>Neoptera</taxon>
        <taxon>Endopterygota</taxon>
        <taxon>Diptera</taxon>
        <taxon>Nematocera</taxon>
        <taxon>Culicoidea</taxon>
        <taxon>Culicidae</taxon>
        <taxon>Anophelinae</taxon>
        <taxon>Anopheles</taxon>
    </lineage>
</organism>
<dbReference type="PROSITE" id="PS50835">
    <property type="entry name" value="IG_LIKE"/>
    <property type="match status" value="2"/>
</dbReference>
<dbReference type="InterPro" id="IPR036179">
    <property type="entry name" value="Ig-like_dom_sf"/>
</dbReference>
<feature type="domain" description="Ig-like" evidence="1">
    <location>
        <begin position="93"/>
        <end position="261"/>
    </location>
</feature>
<proteinExistence type="predicted"/>
<dbReference type="HOGENOM" id="CLU_059807_0_0_1"/>
<evidence type="ECO:0000313" key="4">
    <source>
        <dbReference type="Proteomes" id="UP000007062"/>
    </source>
</evidence>
<protein>
    <submittedName>
        <fullName evidence="2">AGAP012441-PA</fullName>
    </submittedName>
</protein>
<reference evidence="2 4" key="1">
    <citation type="journal article" date="2002" name="Science">
        <title>The genome sequence of the malaria mosquito Anopheles gambiae.</title>
        <authorList>
            <person name="Holt R.A."/>
            <person name="Subramanian G.M."/>
            <person name="Halpern A."/>
            <person name="Sutton G.G."/>
            <person name="Charlab R."/>
            <person name="Nusskern D.R."/>
            <person name="Wincker P."/>
            <person name="Clark A.G."/>
            <person name="Ribeiro J.M."/>
            <person name="Wides R."/>
            <person name="Salzberg S.L."/>
            <person name="Loftus B."/>
            <person name="Yandell M."/>
            <person name="Majoros W.H."/>
            <person name="Rusch D.B."/>
            <person name="Lai Z."/>
            <person name="Kraft C.L."/>
            <person name="Abril J.F."/>
            <person name="Anthouard V."/>
            <person name="Arensburger P."/>
            <person name="Atkinson P.W."/>
            <person name="Baden H."/>
            <person name="de Berardinis V."/>
            <person name="Baldwin D."/>
            <person name="Benes V."/>
            <person name="Biedler J."/>
            <person name="Blass C."/>
            <person name="Bolanos R."/>
            <person name="Boscus D."/>
            <person name="Barnstead M."/>
            <person name="Cai S."/>
            <person name="Center A."/>
            <person name="Chaturverdi K."/>
            <person name="Christophides G.K."/>
            <person name="Chrystal M.A."/>
            <person name="Clamp M."/>
            <person name="Cravchik A."/>
            <person name="Curwen V."/>
            <person name="Dana A."/>
            <person name="Delcher A."/>
            <person name="Dew I."/>
            <person name="Evans C.A."/>
            <person name="Flanigan M."/>
            <person name="Grundschober-Freimoser A."/>
            <person name="Friedli L."/>
            <person name="Gu Z."/>
            <person name="Guan P."/>
            <person name="Guigo R."/>
            <person name="Hillenmeyer M.E."/>
            <person name="Hladun S.L."/>
            <person name="Hogan J.R."/>
            <person name="Hong Y.S."/>
            <person name="Hoover J."/>
            <person name="Jaillon O."/>
            <person name="Ke Z."/>
            <person name="Kodira C."/>
            <person name="Kokoza E."/>
            <person name="Koutsos A."/>
            <person name="Letunic I."/>
            <person name="Levitsky A."/>
            <person name="Liang Y."/>
            <person name="Lin J.J."/>
            <person name="Lobo N.F."/>
            <person name="Lopez J.R."/>
            <person name="Malek J.A."/>
            <person name="McIntosh T.C."/>
            <person name="Meister S."/>
            <person name="Miller J."/>
            <person name="Mobarry C."/>
            <person name="Mongin E."/>
            <person name="Murphy S.D."/>
            <person name="O'Brochta D.A."/>
            <person name="Pfannkoch C."/>
            <person name="Qi R."/>
            <person name="Regier M.A."/>
            <person name="Remington K."/>
            <person name="Shao H."/>
            <person name="Sharakhova M.V."/>
            <person name="Sitter C.D."/>
            <person name="Shetty J."/>
            <person name="Smith T.J."/>
            <person name="Strong R."/>
            <person name="Sun J."/>
            <person name="Thomasova D."/>
            <person name="Ton L.Q."/>
            <person name="Topalis P."/>
            <person name="Tu Z."/>
            <person name="Unger M.F."/>
            <person name="Walenz B."/>
            <person name="Wang A."/>
            <person name="Wang J."/>
            <person name="Wang M."/>
            <person name="Wang X."/>
            <person name="Woodford K.J."/>
            <person name="Wortman J.R."/>
            <person name="Wu M."/>
            <person name="Yao A."/>
            <person name="Zdobnov E.M."/>
            <person name="Zhang H."/>
            <person name="Zhao Q."/>
            <person name="Zhao S."/>
            <person name="Zhu S.C."/>
            <person name="Zhimulev I."/>
            <person name="Coluzzi M."/>
            <person name="della Torre A."/>
            <person name="Roth C.W."/>
            <person name="Louis C."/>
            <person name="Kalush F."/>
            <person name="Mural R.J."/>
            <person name="Myers E.W."/>
            <person name="Adams M.D."/>
            <person name="Smith H.O."/>
            <person name="Broder S."/>
            <person name="Gardner M.J."/>
            <person name="Fraser C.M."/>
            <person name="Birney E."/>
            <person name="Bork P."/>
            <person name="Brey P.T."/>
            <person name="Venter J.C."/>
            <person name="Weissenbach J."/>
            <person name="Kafatos F.C."/>
            <person name="Collins F.H."/>
            <person name="Hoffman S.L."/>
        </authorList>
    </citation>
    <scope>NUCLEOTIDE SEQUENCE [LARGE SCALE GENOMIC DNA]</scope>
    <source>
        <strain evidence="2 4">PEST</strain>
    </source>
</reference>
<evidence type="ECO:0000313" key="2">
    <source>
        <dbReference type="EMBL" id="EAA08710.4"/>
    </source>
</evidence>
<name>Q7QAY6_ANOGA</name>
<dbReference type="Gene3D" id="2.60.40.10">
    <property type="entry name" value="Immunoglobulins"/>
    <property type="match status" value="2"/>
</dbReference>
<dbReference type="EMBL" id="AAAB01008882">
    <property type="protein sequence ID" value="EAA08710.4"/>
    <property type="molecule type" value="Genomic_DNA"/>
</dbReference>
<feature type="non-terminal residue" evidence="2">
    <location>
        <position position="268"/>
    </location>
</feature>
<dbReference type="InterPro" id="IPR013783">
    <property type="entry name" value="Ig-like_fold"/>
</dbReference>
<evidence type="ECO:0000259" key="1">
    <source>
        <dbReference type="PROSITE" id="PS50835"/>
    </source>
</evidence>
<dbReference type="GO" id="GO:0032589">
    <property type="term" value="C:neuron projection membrane"/>
    <property type="evidence" value="ECO:0000318"/>
    <property type="project" value="GO_Central"/>
</dbReference>
<sequence length="268" mass="30155">MPMQFGTENYTLVTSQIGSTAHVPCRIHHIGEGVVSWIRRKDYHLLTVGLTTYSSDERFSATHLQNSEDWTLQIKFVQDRDAGLYECQVSTHPPTSIFLELKVVEARAEIVGPQVKYLTPDSTLKLICRVVQSTEASAFIFWYHNNRMINYDLDRGINVSTEAEETTVQFGMRFLFDTISNIMLRSQADGVSSCLFRSGFGQHVAYGTESLHVYGLYSTPLSQPLALKDFHYSELTISQASKEHSGNYTCVPSNSQPASVVVHIFKGK</sequence>
<evidence type="ECO:0000313" key="3">
    <source>
        <dbReference type="EnsemblMetazoa" id="AGAP012441-PA"/>
    </source>
</evidence>
<dbReference type="GO" id="GO:0050808">
    <property type="term" value="P:synapse organization"/>
    <property type="evidence" value="ECO:0000318"/>
    <property type="project" value="GO_Central"/>
</dbReference>
<dbReference type="PANTHER" id="PTHR23279">
    <property type="entry name" value="DEFECTIVE PROBOSCIS EXTENSION RESPONSE DPR -RELATED"/>
    <property type="match status" value="1"/>
</dbReference>
<dbReference type="FunFam" id="2.60.40.10:FF:000129">
    <property type="entry name" value="CLUMA_CG018772, isoform A"/>
    <property type="match status" value="1"/>
</dbReference>
<dbReference type="CDD" id="cd00096">
    <property type="entry name" value="Ig"/>
    <property type="match status" value="1"/>
</dbReference>
<keyword evidence="4" id="KW-1185">Reference proteome</keyword>
<dbReference type="EnsemblMetazoa" id="AGAP012441-RA">
    <property type="protein sequence ID" value="AGAP012441-PA"/>
    <property type="gene ID" value="AGAP012441"/>
</dbReference>
<dbReference type="InterPro" id="IPR013106">
    <property type="entry name" value="Ig_V-set"/>
</dbReference>
<dbReference type="SUPFAM" id="SSF48726">
    <property type="entry name" value="Immunoglobulin"/>
    <property type="match status" value="2"/>
</dbReference>
<dbReference type="SMART" id="SM00409">
    <property type="entry name" value="IG"/>
    <property type="match status" value="2"/>
</dbReference>
<reference evidence="2 4" key="3">
    <citation type="journal article" date="2004" name="Trends Parasitol.">
        <title>The Anopheles gambiae genome: an update.</title>
        <authorList>
            <person name="Mongin E."/>
            <person name="Louis C."/>
            <person name="Holt R.A."/>
            <person name="Birney E."/>
            <person name="Collins F.H."/>
        </authorList>
    </citation>
    <scope>NUCLEOTIDE SEQUENCE [LARGE SCALE GENOMIC DNA]</scope>
    <source>
        <strain evidence="2 4">PEST</strain>
    </source>
</reference>
<dbReference type="InterPro" id="IPR003599">
    <property type="entry name" value="Ig_sub"/>
</dbReference>
<accession>Q7QAY6</accession>
<dbReference type="eggNOG" id="KOG3510">
    <property type="taxonomic scope" value="Eukaryota"/>
</dbReference>
<reference evidence="2 4" key="4">
    <citation type="journal article" date="2007" name="Genome Biol.">
        <title>Update of the Anopheles gambiae PEST genome assembly.</title>
        <authorList>
            <person name="Sharakhova M.V."/>
            <person name="Hammond M.P."/>
            <person name="Lobo N.F."/>
            <person name="Krzywinski J."/>
            <person name="Unger M.F."/>
            <person name="Hillenmeyer M.E."/>
            <person name="Bruggner R.V."/>
            <person name="Birney E."/>
            <person name="Collins F.H."/>
        </authorList>
    </citation>
    <scope>NUCLEOTIDE SEQUENCE [LARGE SCALE GENOMIC DNA]</scope>
    <source>
        <strain evidence="2 4">PEST</strain>
    </source>
</reference>